<dbReference type="EMBL" id="MCFK01001152">
    <property type="protein sequence ID" value="RKF65205.1"/>
    <property type="molecule type" value="Genomic_DNA"/>
</dbReference>
<protein>
    <submittedName>
        <fullName evidence="2">Uncharacterized protein</fullName>
    </submittedName>
</protein>
<dbReference type="AlphaFoldDB" id="A0A420I6B7"/>
<reference evidence="2 3" key="1">
    <citation type="journal article" date="2018" name="BMC Genomics">
        <title>Comparative genome analyses reveal sequence features reflecting distinct modes of host-adaptation between dicot and monocot powdery mildew.</title>
        <authorList>
            <person name="Wu Y."/>
            <person name="Ma X."/>
            <person name="Pan Z."/>
            <person name="Kale S.D."/>
            <person name="Song Y."/>
            <person name="King H."/>
            <person name="Zhang Q."/>
            <person name="Presley C."/>
            <person name="Deng X."/>
            <person name="Wei C.I."/>
            <person name="Xiao S."/>
        </authorList>
    </citation>
    <scope>NUCLEOTIDE SEQUENCE [LARGE SCALE GENOMIC DNA]</scope>
    <source>
        <strain evidence="2">UMSG2</strain>
    </source>
</reference>
<evidence type="ECO:0000313" key="2">
    <source>
        <dbReference type="EMBL" id="RKF65205.1"/>
    </source>
</evidence>
<feature type="region of interest" description="Disordered" evidence="1">
    <location>
        <begin position="1"/>
        <end position="52"/>
    </location>
</feature>
<proteinExistence type="predicted"/>
<accession>A0A420I6B7</accession>
<keyword evidence="3" id="KW-1185">Reference proteome</keyword>
<name>A0A420I6B7_9PEZI</name>
<feature type="compositionally biased region" description="Polar residues" evidence="1">
    <location>
        <begin position="9"/>
        <end position="41"/>
    </location>
</feature>
<gene>
    <name evidence="2" type="ORF">OnM2_011027</name>
</gene>
<sequence>MAYAERKPTTANSILNPSETSRHQYPTNRSTNYRNQSSGPYQPSEIPATDIQRYPRHYTSPIEPRTTPNLVNNTEIGKIPNLLIAYMK</sequence>
<organism evidence="2 3">
    <name type="scientific">Erysiphe neolycopersici</name>
    <dbReference type="NCBI Taxonomy" id="212602"/>
    <lineage>
        <taxon>Eukaryota</taxon>
        <taxon>Fungi</taxon>
        <taxon>Dikarya</taxon>
        <taxon>Ascomycota</taxon>
        <taxon>Pezizomycotina</taxon>
        <taxon>Leotiomycetes</taxon>
        <taxon>Erysiphales</taxon>
        <taxon>Erysiphaceae</taxon>
        <taxon>Erysiphe</taxon>
    </lineage>
</organism>
<evidence type="ECO:0000256" key="1">
    <source>
        <dbReference type="SAM" id="MobiDB-lite"/>
    </source>
</evidence>
<evidence type="ECO:0000313" key="3">
    <source>
        <dbReference type="Proteomes" id="UP000286134"/>
    </source>
</evidence>
<comment type="caution">
    <text evidence="2">The sequence shown here is derived from an EMBL/GenBank/DDBJ whole genome shotgun (WGS) entry which is preliminary data.</text>
</comment>
<dbReference type="Proteomes" id="UP000286134">
    <property type="component" value="Unassembled WGS sequence"/>
</dbReference>